<dbReference type="GO" id="GO:0007131">
    <property type="term" value="P:reciprocal meiotic recombination"/>
    <property type="evidence" value="ECO:0007669"/>
    <property type="project" value="TreeGrafter"/>
</dbReference>
<dbReference type="Gene3D" id="3.40.50.300">
    <property type="entry name" value="P-loop containing nucleotide triphosphate hydrolases"/>
    <property type="match status" value="1"/>
</dbReference>
<dbReference type="GO" id="GO:0000707">
    <property type="term" value="P:meiotic DNA recombinase assembly"/>
    <property type="evidence" value="ECO:0007669"/>
    <property type="project" value="TreeGrafter"/>
</dbReference>
<evidence type="ECO:0000256" key="6">
    <source>
        <dbReference type="ARBA" id="ARBA00023242"/>
    </source>
</evidence>
<gene>
    <name evidence="9" type="ORF">BTMF_LOCUS10424</name>
</gene>
<dbReference type="STRING" id="42155.A0A0R3QXD8"/>
<evidence type="ECO:0000313" key="11">
    <source>
        <dbReference type="WBParaSite" id="BTMF_0001241001-mRNA-1"/>
    </source>
</evidence>
<dbReference type="PANTHER" id="PTHR46239">
    <property type="entry name" value="DNA REPAIR PROTEIN RAD51 HOMOLOG 3 RAD51C"/>
    <property type="match status" value="1"/>
</dbReference>
<evidence type="ECO:0000256" key="1">
    <source>
        <dbReference type="ARBA" id="ARBA00004123"/>
    </source>
</evidence>
<evidence type="ECO:0000256" key="2">
    <source>
        <dbReference type="ARBA" id="ARBA00022741"/>
    </source>
</evidence>
<reference evidence="9 10" key="2">
    <citation type="submission" date="2018-11" db="EMBL/GenBank/DDBJ databases">
        <authorList>
            <consortium name="Pathogen Informatics"/>
        </authorList>
    </citation>
    <scope>NUCLEOTIDE SEQUENCE [LARGE SCALE GENOMIC DNA]</scope>
</reference>
<name>A0A0R3QXD8_9BILA</name>
<evidence type="ECO:0000313" key="9">
    <source>
        <dbReference type="EMBL" id="VDO35447.1"/>
    </source>
</evidence>
<evidence type="ECO:0000256" key="4">
    <source>
        <dbReference type="ARBA" id="ARBA00022840"/>
    </source>
</evidence>
<dbReference type="InterPro" id="IPR007150">
    <property type="entry name" value="HUS1/Mec3"/>
</dbReference>
<dbReference type="GO" id="GO:0000400">
    <property type="term" value="F:four-way junction DNA binding"/>
    <property type="evidence" value="ECO:0007669"/>
    <property type="project" value="TreeGrafter"/>
</dbReference>
<dbReference type="GO" id="GO:0033063">
    <property type="term" value="C:Rad51B-Rad51C-Rad51D-XRCC2 complex"/>
    <property type="evidence" value="ECO:0007669"/>
    <property type="project" value="TreeGrafter"/>
</dbReference>
<dbReference type="InterPro" id="IPR013632">
    <property type="entry name" value="Rad51_C"/>
</dbReference>
<comment type="subcellular location">
    <subcellularLocation>
        <location evidence="1">Nucleus</location>
    </subcellularLocation>
</comment>
<dbReference type="WBParaSite" id="BTMF_0001241001-mRNA-1">
    <property type="protein sequence ID" value="BTMF_0001241001-mRNA-1"/>
    <property type="gene ID" value="BTMF_0001241001"/>
</dbReference>
<protein>
    <recommendedName>
        <fullName evidence="7">DNA repair protein RAD51 homolog 3</fullName>
    </recommendedName>
</protein>
<dbReference type="GO" id="GO:0030896">
    <property type="term" value="C:checkpoint clamp complex"/>
    <property type="evidence" value="ECO:0007669"/>
    <property type="project" value="InterPro"/>
</dbReference>
<evidence type="ECO:0000256" key="5">
    <source>
        <dbReference type="ARBA" id="ARBA00023204"/>
    </source>
</evidence>
<evidence type="ECO:0000313" key="10">
    <source>
        <dbReference type="Proteomes" id="UP000280834"/>
    </source>
</evidence>
<dbReference type="InterPro" id="IPR020588">
    <property type="entry name" value="RecA_ATP-bd"/>
</dbReference>
<organism evidence="11">
    <name type="scientific">Brugia timori</name>
    <dbReference type="NCBI Taxonomy" id="42155"/>
    <lineage>
        <taxon>Eukaryota</taxon>
        <taxon>Metazoa</taxon>
        <taxon>Ecdysozoa</taxon>
        <taxon>Nematoda</taxon>
        <taxon>Chromadorea</taxon>
        <taxon>Rhabditida</taxon>
        <taxon>Spirurina</taxon>
        <taxon>Spiruromorpha</taxon>
        <taxon>Filarioidea</taxon>
        <taxon>Onchocercidae</taxon>
        <taxon>Brugia</taxon>
    </lineage>
</organism>
<dbReference type="GO" id="GO:0005524">
    <property type="term" value="F:ATP binding"/>
    <property type="evidence" value="ECO:0007669"/>
    <property type="project" value="UniProtKB-KW"/>
</dbReference>
<accession>A0A0R3QXD8</accession>
<evidence type="ECO:0000256" key="7">
    <source>
        <dbReference type="ARBA" id="ARBA00040674"/>
    </source>
</evidence>
<dbReference type="Proteomes" id="UP000280834">
    <property type="component" value="Unassembled WGS sequence"/>
</dbReference>
<dbReference type="GO" id="GO:0005657">
    <property type="term" value="C:replication fork"/>
    <property type="evidence" value="ECO:0007669"/>
    <property type="project" value="TreeGrafter"/>
</dbReference>
<dbReference type="InterPro" id="IPR027417">
    <property type="entry name" value="P-loop_NTPase"/>
</dbReference>
<evidence type="ECO:0000259" key="8">
    <source>
        <dbReference type="PROSITE" id="PS50162"/>
    </source>
</evidence>
<dbReference type="GO" id="GO:0140664">
    <property type="term" value="F:ATP-dependent DNA damage sensor activity"/>
    <property type="evidence" value="ECO:0007669"/>
    <property type="project" value="InterPro"/>
</dbReference>
<dbReference type="Pfam" id="PF04005">
    <property type="entry name" value="Hus1"/>
    <property type="match status" value="1"/>
</dbReference>
<dbReference type="GO" id="GO:0000077">
    <property type="term" value="P:DNA damage checkpoint signaling"/>
    <property type="evidence" value="ECO:0007669"/>
    <property type="project" value="InterPro"/>
</dbReference>
<keyword evidence="2" id="KW-0547">Nucleotide-binding</keyword>
<dbReference type="AlphaFoldDB" id="A0A0R3QXD8"/>
<dbReference type="PROSITE" id="PS50162">
    <property type="entry name" value="RECA_2"/>
    <property type="match status" value="1"/>
</dbReference>
<keyword evidence="3" id="KW-0227">DNA damage</keyword>
<dbReference type="GO" id="GO:0033065">
    <property type="term" value="C:Rad51C-XRCC3 complex"/>
    <property type="evidence" value="ECO:0007669"/>
    <property type="project" value="TreeGrafter"/>
</dbReference>
<reference evidence="11" key="1">
    <citation type="submission" date="2017-02" db="UniProtKB">
        <authorList>
            <consortium name="WormBaseParasite"/>
        </authorList>
    </citation>
    <scope>IDENTIFICATION</scope>
</reference>
<dbReference type="SUPFAM" id="SSF52540">
    <property type="entry name" value="P-loop containing nucleoside triphosphate hydrolases"/>
    <property type="match status" value="1"/>
</dbReference>
<keyword evidence="6" id="KW-0539">Nucleus</keyword>
<keyword evidence="4" id="KW-0067">ATP-binding</keyword>
<feature type="domain" description="RecA family profile 1" evidence="8">
    <location>
        <begin position="15"/>
        <end position="186"/>
    </location>
</feature>
<sequence>MELINAYDLYKLEQADELLETGLQSLDALLGGGISPGTFLEIVGLSATGKSQFCMQLAVSLQKNKTKKDSVYVDTEGGFHTKRICDIATNVLKTMEPLESLKHIQVSRCRDLVELTSAIHRLELLVQQNPKIGLVIVDSVAMPLRGENGYALRSRLEISRILSKLAASYRLIVNFQMLEKDGEAHLASALGTSWSHRPNTCFWLYPPNVNSRSSSIFLVKSPSAMNGSVQFKITHCHVSLVCFQLQRLSGSFNFSPFFPAYMKFLAVLAESGAADTLSKITEFVAKLCKDKAEFFSTYIMGGVSEEFNEIYMEVEKDYLFRSMNVKDRSTKIRLVKLGNVPHLKVEQKSCGMVHELPVVLIPTKYWKTYDMPTLDNISVALYLPPLSTIRSLVISFKNMGVKYMEIKGNQEGELQFCGDLDMANIVVHFSNLSVVSLHNSHDGPGVLRTVRVDIKAIYLFLRSFCNVFTMSRISLKIVPEKMAVFSVEQNEASLVYIVSGMA</sequence>
<dbReference type="Gene3D" id="3.70.10.10">
    <property type="match status" value="1"/>
</dbReference>
<dbReference type="EMBL" id="UZAG01017578">
    <property type="protein sequence ID" value="VDO35447.1"/>
    <property type="molecule type" value="Genomic_DNA"/>
</dbReference>
<keyword evidence="10" id="KW-1185">Reference proteome</keyword>
<proteinExistence type="predicted"/>
<dbReference type="GO" id="GO:0008821">
    <property type="term" value="F:crossover junction DNA endonuclease activity"/>
    <property type="evidence" value="ECO:0007669"/>
    <property type="project" value="TreeGrafter"/>
</dbReference>
<dbReference type="Pfam" id="PF08423">
    <property type="entry name" value="Rad51"/>
    <property type="match status" value="1"/>
</dbReference>
<evidence type="ECO:0000256" key="3">
    <source>
        <dbReference type="ARBA" id="ARBA00022763"/>
    </source>
</evidence>
<dbReference type="InterPro" id="IPR052093">
    <property type="entry name" value="HR_Repair_Mediator"/>
</dbReference>
<keyword evidence="5" id="KW-0234">DNA repair</keyword>
<dbReference type="PANTHER" id="PTHR46239:SF1">
    <property type="entry name" value="DNA REPAIR PROTEIN RAD51 HOMOLOG 3"/>
    <property type="match status" value="1"/>
</dbReference>